<evidence type="ECO:0000313" key="2">
    <source>
        <dbReference type="Proteomes" id="UP001233999"/>
    </source>
</evidence>
<comment type="caution">
    <text evidence="1">The sequence shown here is derived from an EMBL/GenBank/DDBJ whole genome shotgun (WGS) entry which is preliminary data.</text>
</comment>
<keyword evidence="2" id="KW-1185">Reference proteome</keyword>
<organism evidence="1 2">
    <name type="scientific">Diploptera punctata</name>
    <name type="common">Pacific beetle cockroach</name>
    <dbReference type="NCBI Taxonomy" id="6984"/>
    <lineage>
        <taxon>Eukaryota</taxon>
        <taxon>Metazoa</taxon>
        <taxon>Ecdysozoa</taxon>
        <taxon>Arthropoda</taxon>
        <taxon>Hexapoda</taxon>
        <taxon>Insecta</taxon>
        <taxon>Pterygota</taxon>
        <taxon>Neoptera</taxon>
        <taxon>Polyneoptera</taxon>
        <taxon>Dictyoptera</taxon>
        <taxon>Blattodea</taxon>
        <taxon>Blaberoidea</taxon>
        <taxon>Blaberidae</taxon>
        <taxon>Diplopterinae</taxon>
        <taxon>Diploptera</taxon>
    </lineage>
</organism>
<accession>A0AAD7ZVL9</accession>
<protein>
    <submittedName>
        <fullName evidence="1">Uncharacterized protein</fullName>
    </submittedName>
</protein>
<proteinExistence type="predicted"/>
<feature type="non-terminal residue" evidence="1">
    <location>
        <position position="1"/>
    </location>
</feature>
<dbReference type="AlphaFoldDB" id="A0AAD7ZVL9"/>
<dbReference type="EMBL" id="JASPKZ010006855">
    <property type="protein sequence ID" value="KAJ9586658.1"/>
    <property type="molecule type" value="Genomic_DNA"/>
</dbReference>
<dbReference type="Proteomes" id="UP001233999">
    <property type="component" value="Unassembled WGS sequence"/>
</dbReference>
<sequence length="123" mass="14384">QRLEKRRRKVHFNLHIWVNWTLESTLAFRVVSMNALDRKSRSLLRKLHPKTFLRTQKSVSNPMMSDLEDFDHVFVPSINVSVLLDSSTATTTNITLTNLTLRELLKCLRLSADPVTLKLKRKR</sequence>
<reference evidence="1" key="2">
    <citation type="submission" date="2023-05" db="EMBL/GenBank/DDBJ databases">
        <authorList>
            <person name="Fouks B."/>
        </authorList>
    </citation>
    <scope>NUCLEOTIDE SEQUENCE</scope>
    <source>
        <strain evidence="1">Stay&amp;Tobe</strain>
        <tissue evidence="1">Testes</tissue>
    </source>
</reference>
<gene>
    <name evidence="1" type="ORF">L9F63_019760</name>
</gene>
<reference evidence="1" key="1">
    <citation type="journal article" date="2023" name="IScience">
        <title>Live-bearing cockroach genome reveals convergent evolutionary mechanisms linked to viviparity in insects and beyond.</title>
        <authorList>
            <person name="Fouks B."/>
            <person name="Harrison M.C."/>
            <person name="Mikhailova A.A."/>
            <person name="Marchal E."/>
            <person name="English S."/>
            <person name="Carruthers M."/>
            <person name="Jennings E.C."/>
            <person name="Chiamaka E.L."/>
            <person name="Frigard R.A."/>
            <person name="Pippel M."/>
            <person name="Attardo G.M."/>
            <person name="Benoit J.B."/>
            <person name="Bornberg-Bauer E."/>
            <person name="Tobe S.S."/>
        </authorList>
    </citation>
    <scope>NUCLEOTIDE SEQUENCE</scope>
    <source>
        <strain evidence="1">Stay&amp;Tobe</strain>
    </source>
</reference>
<feature type="non-terminal residue" evidence="1">
    <location>
        <position position="123"/>
    </location>
</feature>
<evidence type="ECO:0000313" key="1">
    <source>
        <dbReference type="EMBL" id="KAJ9586658.1"/>
    </source>
</evidence>
<name>A0AAD7ZVL9_DIPPU</name>